<feature type="compositionally biased region" description="Basic and acidic residues" evidence="1">
    <location>
        <begin position="37"/>
        <end position="46"/>
    </location>
</feature>
<protein>
    <recommendedName>
        <fullName evidence="4">Flagellar hook-length control protein FliK</fullName>
    </recommendedName>
</protein>
<accession>A0ABY4S7Y8</accession>
<dbReference type="RefSeq" id="WP_250195471.1">
    <property type="nucleotide sequence ID" value="NZ_CP097635.1"/>
</dbReference>
<name>A0ABY4S7Y8_AQUTE</name>
<evidence type="ECO:0000313" key="2">
    <source>
        <dbReference type="EMBL" id="URI07206.1"/>
    </source>
</evidence>
<dbReference type="Proteomes" id="UP001056201">
    <property type="component" value="Chromosome 1"/>
</dbReference>
<evidence type="ECO:0000256" key="1">
    <source>
        <dbReference type="SAM" id="MobiDB-lite"/>
    </source>
</evidence>
<gene>
    <name evidence="2" type="ORF">MW290_00845</name>
</gene>
<evidence type="ECO:0008006" key="4">
    <source>
        <dbReference type="Google" id="ProtNLM"/>
    </source>
</evidence>
<reference evidence="2" key="1">
    <citation type="submission" date="2022-05" db="EMBL/GenBank/DDBJ databases">
        <title>An RpoN-dependent PEP-CTERM gene is involved in floc formation of an Aquincola tertiaricarbonis strain.</title>
        <authorList>
            <person name="Qiu D."/>
            <person name="Xia M."/>
        </authorList>
    </citation>
    <scope>NUCLEOTIDE SEQUENCE</scope>
    <source>
        <strain evidence="2">RN12</strain>
    </source>
</reference>
<proteinExistence type="predicted"/>
<feature type="compositionally biased region" description="Low complexity" evidence="1">
    <location>
        <begin position="96"/>
        <end position="115"/>
    </location>
</feature>
<dbReference type="EMBL" id="CP097635">
    <property type="protein sequence ID" value="URI07206.1"/>
    <property type="molecule type" value="Genomic_DNA"/>
</dbReference>
<organism evidence="2 3">
    <name type="scientific">Aquincola tertiaricarbonis</name>
    <dbReference type="NCBI Taxonomy" id="391953"/>
    <lineage>
        <taxon>Bacteria</taxon>
        <taxon>Pseudomonadati</taxon>
        <taxon>Pseudomonadota</taxon>
        <taxon>Betaproteobacteria</taxon>
        <taxon>Burkholderiales</taxon>
        <taxon>Sphaerotilaceae</taxon>
        <taxon>Aquincola</taxon>
    </lineage>
</organism>
<sequence length="234" mass="24290">MRTTERQPAPRPPEAAAVSRPQDAGSEAHRRFQHALRRAEQGREPEPTDDGVDPDRSPLGAMAAAQTCTPAPQPDPEAAPRSDLPRMSPAAPPTRPLRAAPADAPADDVVSPRPAESALATSCGLPFTATAFQGVVTPPDAAPPAPPAPPSATWLALQRSAQASEGPSAQWRLLLPDGAGPAQAVALQRSAGGRLGVQVQPTATTSPEALERLRGRLARHAAHLDDGPQEEAQP</sequence>
<evidence type="ECO:0000313" key="3">
    <source>
        <dbReference type="Proteomes" id="UP001056201"/>
    </source>
</evidence>
<keyword evidence="3" id="KW-1185">Reference proteome</keyword>
<feature type="region of interest" description="Disordered" evidence="1">
    <location>
        <begin position="1"/>
        <end position="119"/>
    </location>
</feature>